<evidence type="ECO:0000256" key="1">
    <source>
        <dbReference type="ARBA" id="ARBA00010617"/>
    </source>
</evidence>
<keyword evidence="4" id="KW-0503">Monooxygenase</keyword>
<dbReference type="SUPFAM" id="SSF48264">
    <property type="entry name" value="Cytochrome P450"/>
    <property type="match status" value="1"/>
</dbReference>
<proteinExistence type="inferred from homology"/>
<dbReference type="Gene3D" id="1.10.630.10">
    <property type="entry name" value="Cytochrome P450"/>
    <property type="match status" value="1"/>
</dbReference>
<dbReference type="InterPro" id="IPR036396">
    <property type="entry name" value="Cyt_P450_sf"/>
</dbReference>
<keyword evidence="2" id="KW-0479">Metal-binding</keyword>
<dbReference type="STRING" id="407821.A0A087TDV6"/>
<dbReference type="PANTHER" id="PTHR24300">
    <property type="entry name" value="CYTOCHROME P450 508A4-RELATED"/>
    <property type="match status" value="1"/>
</dbReference>
<dbReference type="GO" id="GO:0004497">
    <property type="term" value="F:monooxygenase activity"/>
    <property type="evidence" value="ECO:0007669"/>
    <property type="project" value="UniProtKB-KW"/>
</dbReference>
<dbReference type="InterPro" id="IPR001128">
    <property type="entry name" value="Cyt_P450"/>
</dbReference>
<keyword evidence="3" id="KW-0408">Iron</keyword>
<organism evidence="5 6">
    <name type="scientific">Stegodyphus mimosarum</name>
    <name type="common">African social velvet spider</name>
    <dbReference type="NCBI Taxonomy" id="407821"/>
    <lineage>
        <taxon>Eukaryota</taxon>
        <taxon>Metazoa</taxon>
        <taxon>Ecdysozoa</taxon>
        <taxon>Arthropoda</taxon>
        <taxon>Chelicerata</taxon>
        <taxon>Arachnida</taxon>
        <taxon>Araneae</taxon>
        <taxon>Araneomorphae</taxon>
        <taxon>Entelegynae</taxon>
        <taxon>Eresoidea</taxon>
        <taxon>Eresidae</taxon>
        <taxon>Stegodyphus</taxon>
    </lineage>
</organism>
<name>A0A087TDV6_STEMI</name>
<comment type="similarity">
    <text evidence="1">Belongs to the cytochrome P450 family.</text>
</comment>
<keyword evidence="6" id="KW-1185">Reference proteome</keyword>
<sequence length="149" mass="17279">MLVGPFFQYIAMILFPSSAEVRKGRALLKKTVENIIEDHVKTFNPSHLRDYVDVYLDQRRKLEKNEELQASSFTMDRLRAISMNMMMEGTESVTSALTTLLTAISKHPVEQKLAQEELDTVVGKERLPSWLDRQNLPYLEAMIQELYRT</sequence>
<accession>A0A087TDV6</accession>
<dbReference type="GO" id="GO:0005506">
    <property type="term" value="F:iron ion binding"/>
    <property type="evidence" value="ECO:0007669"/>
    <property type="project" value="InterPro"/>
</dbReference>
<dbReference type="Pfam" id="PF00067">
    <property type="entry name" value="p450"/>
    <property type="match status" value="1"/>
</dbReference>
<feature type="non-terminal residue" evidence="5">
    <location>
        <position position="149"/>
    </location>
</feature>
<evidence type="ECO:0000256" key="3">
    <source>
        <dbReference type="ARBA" id="ARBA00023004"/>
    </source>
</evidence>
<dbReference type="EMBL" id="KK114778">
    <property type="protein sequence ID" value="KFM63295.1"/>
    <property type="molecule type" value="Genomic_DNA"/>
</dbReference>
<dbReference type="InterPro" id="IPR002401">
    <property type="entry name" value="Cyt_P450_E_grp-I"/>
</dbReference>
<dbReference type="GO" id="GO:0020037">
    <property type="term" value="F:heme binding"/>
    <property type="evidence" value="ECO:0007669"/>
    <property type="project" value="InterPro"/>
</dbReference>
<protein>
    <submittedName>
        <fullName evidence="5">Cytochrome P450 1A1</fullName>
    </submittedName>
</protein>
<evidence type="ECO:0000256" key="2">
    <source>
        <dbReference type="ARBA" id="ARBA00022723"/>
    </source>
</evidence>
<keyword evidence="4" id="KW-0560">Oxidoreductase</keyword>
<reference evidence="5 6" key="1">
    <citation type="submission" date="2013-11" db="EMBL/GenBank/DDBJ databases">
        <title>Genome sequencing of Stegodyphus mimosarum.</title>
        <authorList>
            <person name="Bechsgaard J."/>
        </authorList>
    </citation>
    <scope>NUCLEOTIDE SEQUENCE [LARGE SCALE GENOMIC DNA]</scope>
</reference>
<dbReference type="GO" id="GO:0016705">
    <property type="term" value="F:oxidoreductase activity, acting on paired donors, with incorporation or reduction of molecular oxygen"/>
    <property type="evidence" value="ECO:0007669"/>
    <property type="project" value="InterPro"/>
</dbReference>
<dbReference type="PRINTS" id="PR00463">
    <property type="entry name" value="EP450I"/>
</dbReference>
<dbReference type="Proteomes" id="UP000054359">
    <property type="component" value="Unassembled WGS sequence"/>
</dbReference>
<evidence type="ECO:0000256" key="4">
    <source>
        <dbReference type="ARBA" id="ARBA00023033"/>
    </source>
</evidence>
<gene>
    <name evidence="5" type="ORF">X975_14217</name>
</gene>
<dbReference type="OrthoDB" id="6427728at2759"/>
<dbReference type="InterPro" id="IPR050182">
    <property type="entry name" value="Cytochrome_P450_fam2"/>
</dbReference>
<evidence type="ECO:0000313" key="5">
    <source>
        <dbReference type="EMBL" id="KFM63295.1"/>
    </source>
</evidence>
<evidence type="ECO:0000313" key="6">
    <source>
        <dbReference type="Proteomes" id="UP000054359"/>
    </source>
</evidence>
<dbReference type="AlphaFoldDB" id="A0A087TDV6"/>